<comment type="similarity">
    <text evidence="1">Belongs to the glycosyltransferase 25 family.</text>
</comment>
<reference evidence="4 5" key="2">
    <citation type="journal article" date="2012" name="PLoS Pathog.">
        <title>Diverse lifestyles and strategies of plant pathogenesis encoded in the genomes of eighteen Dothideomycetes fungi.</title>
        <authorList>
            <person name="Ohm R.A."/>
            <person name="Feau N."/>
            <person name="Henrissat B."/>
            <person name="Schoch C.L."/>
            <person name="Horwitz B.A."/>
            <person name="Barry K.W."/>
            <person name="Condon B.J."/>
            <person name="Copeland A.C."/>
            <person name="Dhillon B."/>
            <person name="Glaser F."/>
            <person name="Hesse C.N."/>
            <person name="Kosti I."/>
            <person name="LaButti K."/>
            <person name="Lindquist E.A."/>
            <person name="Lucas S."/>
            <person name="Salamov A.A."/>
            <person name="Bradshaw R.E."/>
            <person name="Ciuffetti L."/>
            <person name="Hamelin R.C."/>
            <person name="Kema G.H.J."/>
            <person name="Lawrence C."/>
            <person name="Scott J.A."/>
            <person name="Spatafora J.W."/>
            <person name="Turgeon B.G."/>
            <person name="de Wit P.J.G.M."/>
            <person name="Zhong S."/>
            <person name="Goodwin S.B."/>
            <person name="Grigoriev I.V."/>
        </authorList>
    </citation>
    <scope>NUCLEOTIDE SEQUENCE [LARGE SCALE GENOMIC DNA]</scope>
    <source>
        <strain evidence="5">NZE10 / CBS 128990</strain>
    </source>
</reference>
<dbReference type="InterPro" id="IPR002654">
    <property type="entry name" value="Glyco_trans_25"/>
</dbReference>
<protein>
    <submittedName>
        <fullName evidence="4">Glycosyltransferase family 25 protein</fullName>
    </submittedName>
</protein>
<gene>
    <name evidence="4" type="ORF">DOTSEDRAFT_132030</name>
</gene>
<evidence type="ECO:0000313" key="5">
    <source>
        <dbReference type="Proteomes" id="UP000016933"/>
    </source>
</evidence>
<dbReference type="PANTHER" id="PTHR10730:SF53">
    <property type="entry name" value="GLYCOSYLTRANSFERASE 25 FAMILY MEMBER"/>
    <property type="match status" value="1"/>
</dbReference>
<keyword evidence="2" id="KW-0328">Glycosyltransferase</keyword>
<dbReference type="HOGENOM" id="CLU_032992_1_0_1"/>
<dbReference type="Proteomes" id="UP000016933">
    <property type="component" value="Unassembled WGS sequence"/>
</dbReference>
<proteinExistence type="inferred from homology"/>
<evidence type="ECO:0000256" key="2">
    <source>
        <dbReference type="ARBA" id="ARBA00022676"/>
    </source>
</evidence>
<dbReference type="InterPro" id="IPR050757">
    <property type="entry name" value="Collagen_mod_GT25"/>
</dbReference>
<keyword evidence="3 4" id="KW-0808">Transferase</keyword>
<dbReference type="OMA" id="RIFFHAN"/>
<dbReference type="CDD" id="cd06532">
    <property type="entry name" value="Glyco_transf_25"/>
    <property type="match status" value="1"/>
</dbReference>
<evidence type="ECO:0000256" key="1">
    <source>
        <dbReference type="ARBA" id="ARBA00006721"/>
    </source>
</evidence>
<dbReference type="EMBL" id="KB446540">
    <property type="protein sequence ID" value="EME43425.1"/>
    <property type="molecule type" value="Genomic_DNA"/>
</dbReference>
<organism evidence="4 5">
    <name type="scientific">Dothistroma septosporum (strain NZE10 / CBS 128990)</name>
    <name type="common">Red band needle blight fungus</name>
    <name type="synonym">Mycosphaerella pini</name>
    <dbReference type="NCBI Taxonomy" id="675120"/>
    <lineage>
        <taxon>Eukaryota</taxon>
        <taxon>Fungi</taxon>
        <taxon>Dikarya</taxon>
        <taxon>Ascomycota</taxon>
        <taxon>Pezizomycotina</taxon>
        <taxon>Dothideomycetes</taxon>
        <taxon>Dothideomycetidae</taxon>
        <taxon>Mycosphaerellales</taxon>
        <taxon>Mycosphaerellaceae</taxon>
        <taxon>Dothistroma</taxon>
    </lineage>
</organism>
<accession>M2YN87</accession>
<keyword evidence="5" id="KW-1185">Reference proteome</keyword>
<reference evidence="5" key="1">
    <citation type="journal article" date="2012" name="PLoS Genet.">
        <title>The genomes of the fungal plant pathogens Cladosporium fulvum and Dothistroma septosporum reveal adaptation to different hosts and lifestyles but also signatures of common ancestry.</title>
        <authorList>
            <person name="de Wit P.J.G.M."/>
            <person name="van der Burgt A."/>
            <person name="Oekmen B."/>
            <person name="Stergiopoulos I."/>
            <person name="Abd-Elsalam K.A."/>
            <person name="Aerts A.L."/>
            <person name="Bahkali A.H."/>
            <person name="Beenen H.G."/>
            <person name="Chettri P."/>
            <person name="Cox M.P."/>
            <person name="Datema E."/>
            <person name="de Vries R.P."/>
            <person name="Dhillon B."/>
            <person name="Ganley A.R."/>
            <person name="Griffiths S.A."/>
            <person name="Guo Y."/>
            <person name="Hamelin R.C."/>
            <person name="Henrissat B."/>
            <person name="Kabir M.S."/>
            <person name="Jashni M.K."/>
            <person name="Kema G."/>
            <person name="Klaubauf S."/>
            <person name="Lapidus A."/>
            <person name="Levasseur A."/>
            <person name="Lindquist E."/>
            <person name="Mehrabi R."/>
            <person name="Ohm R.A."/>
            <person name="Owen T.J."/>
            <person name="Salamov A."/>
            <person name="Schwelm A."/>
            <person name="Schijlen E."/>
            <person name="Sun H."/>
            <person name="van den Burg H.A."/>
            <person name="van Ham R.C.H.J."/>
            <person name="Zhang S."/>
            <person name="Goodwin S.B."/>
            <person name="Grigoriev I.V."/>
            <person name="Collemare J."/>
            <person name="Bradshaw R.E."/>
        </authorList>
    </citation>
    <scope>NUCLEOTIDE SEQUENCE [LARGE SCALE GENOMIC DNA]</scope>
    <source>
        <strain evidence="5">NZE10 / CBS 128990</strain>
    </source>
</reference>
<evidence type="ECO:0000313" key="4">
    <source>
        <dbReference type="EMBL" id="EME43425.1"/>
    </source>
</evidence>
<dbReference type="OrthoDB" id="47375at2759"/>
<sequence>FGKILVIGLPTRTDKRDGVALAAAFSGMDVEFIDGVTDVDPKTLPPGGEGSGRSAGEFGSWRAHMNAVKHVVEHNLESALIMEDDADWDVRIKTQMREFALATRALLQPVKGALDSFLDPSHPYGEDPKESAWIASELSLDDAARVEPPKSSPYGDIDRWDLLWPGHCGSGWPVSGQHQPLGRVVIRDDPTCPETQHIDPELGDGEYLELYPNHTRVVSYARNNLCILAYAVTQRGARKILYELGVREFRDAPDAGFRDMCHGEGRSQKLTCLTSQPQTFQQHRPAGVQHGYSDISGAWGGVNKEAYSKNIRQSVRANFEQLAAGSPVNDLLQDGAPGYVYTGLGGSKE</sequence>
<feature type="non-terminal residue" evidence="4">
    <location>
        <position position="1"/>
    </location>
</feature>
<dbReference type="eggNOG" id="KOG4179">
    <property type="taxonomic scope" value="Eukaryota"/>
</dbReference>
<dbReference type="GO" id="GO:0016740">
    <property type="term" value="F:transferase activity"/>
    <property type="evidence" value="ECO:0007669"/>
    <property type="project" value="UniProtKB-KW"/>
</dbReference>
<dbReference type="AlphaFoldDB" id="M2YN87"/>
<dbReference type="PANTHER" id="PTHR10730">
    <property type="entry name" value="PROCOLLAGEN-LYSINE,2-OXOGLUTARATE 5-DIOXYGENASE/GLYCOSYLTRANSFERASE 25 FAMILY MEMBER"/>
    <property type="match status" value="1"/>
</dbReference>
<evidence type="ECO:0000256" key="3">
    <source>
        <dbReference type="ARBA" id="ARBA00022679"/>
    </source>
</evidence>
<name>M2YN87_DOTSN</name>